<dbReference type="Proteomes" id="UP001142055">
    <property type="component" value="Chromosome 3"/>
</dbReference>
<dbReference type="EMBL" id="JAPWDV010000003">
    <property type="protein sequence ID" value="KAJ6217501.1"/>
    <property type="molecule type" value="Genomic_DNA"/>
</dbReference>
<dbReference type="SUPFAM" id="SSF47473">
    <property type="entry name" value="EF-hand"/>
    <property type="match status" value="1"/>
</dbReference>
<keyword evidence="2" id="KW-0106">Calcium</keyword>
<evidence type="ECO:0000313" key="6">
    <source>
        <dbReference type="Proteomes" id="UP001142055"/>
    </source>
</evidence>
<comment type="caution">
    <text evidence="5">The sequence shown here is derived from an EMBL/GenBank/DDBJ whole genome shotgun (WGS) entry which is preliminary data.</text>
</comment>
<dbReference type="PROSITE" id="PS00125">
    <property type="entry name" value="SER_THR_PHOSPHATASE"/>
    <property type="match status" value="1"/>
</dbReference>
<proteinExistence type="inferred from homology"/>
<name>A0A9Q0M1R1_BLOTA</name>
<evidence type="ECO:0000256" key="1">
    <source>
        <dbReference type="ARBA" id="ARBA00008294"/>
    </source>
</evidence>
<dbReference type="EC" id="3.1.3.16" evidence="3"/>
<dbReference type="PANTHER" id="PTHR11668">
    <property type="entry name" value="SERINE/THREONINE PROTEIN PHOSPHATASE"/>
    <property type="match status" value="1"/>
</dbReference>
<dbReference type="SMART" id="SM00156">
    <property type="entry name" value="PP2Ac"/>
    <property type="match status" value="1"/>
</dbReference>
<dbReference type="Gene3D" id="1.10.238.10">
    <property type="entry name" value="EF-hand"/>
    <property type="match status" value="1"/>
</dbReference>
<dbReference type="GO" id="GO:0005737">
    <property type="term" value="C:cytoplasm"/>
    <property type="evidence" value="ECO:0007669"/>
    <property type="project" value="TreeGrafter"/>
</dbReference>
<evidence type="ECO:0000256" key="3">
    <source>
        <dbReference type="RuleBase" id="RU004273"/>
    </source>
</evidence>
<evidence type="ECO:0000313" key="5">
    <source>
        <dbReference type="EMBL" id="KAJ6217501.1"/>
    </source>
</evidence>
<dbReference type="SUPFAM" id="SSF56300">
    <property type="entry name" value="Metallo-dependent phosphatases"/>
    <property type="match status" value="1"/>
</dbReference>
<dbReference type="Gene3D" id="3.60.21.10">
    <property type="match status" value="1"/>
</dbReference>
<dbReference type="GO" id="GO:0004722">
    <property type="term" value="F:protein serine/threonine phosphatase activity"/>
    <property type="evidence" value="ECO:0007669"/>
    <property type="project" value="UniProtKB-EC"/>
</dbReference>
<dbReference type="InterPro" id="IPR002048">
    <property type="entry name" value="EF_hand_dom"/>
</dbReference>
<comment type="catalytic activity">
    <reaction evidence="3">
        <text>O-phospho-L-threonyl-[protein] + H2O = L-threonyl-[protein] + phosphate</text>
        <dbReference type="Rhea" id="RHEA:47004"/>
        <dbReference type="Rhea" id="RHEA-COMP:11060"/>
        <dbReference type="Rhea" id="RHEA-COMP:11605"/>
        <dbReference type="ChEBI" id="CHEBI:15377"/>
        <dbReference type="ChEBI" id="CHEBI:30013"/>
        <dbReference type="ChEBI" id="CHEBI:43474"/>
        <dbReference type="ChEBI" id="CHEBI:61977"/>
        <dbReference type="EC" id="3.1.3.16"/>
    </reaction>
</comment>
<dbReference type="InterPro" id="IPR004843">
    <property type="entry name" value="Calcineurin-like_PHP"/>
</dbReference>
<dbReference type="Pfam" id="PF00149">
    <property type="entry name" value="Metallophos"/>
    <property type="match status" value="1"/>
</dbReference>
<dbReference type="InterPro" id="IPR018247">
    <property type="entry name" value="EF_Hand_1_Ca_BS"/>
</dbReference>
<keyword evidence="6" id="KW-1185">Reference proteome</keyword>
<dbReference type="InterPro" id="IPR006186">
    <property type="entry name" value="Ser/Thr-sp_prot-phosphatase"/>
</dbReference>
<feature type="domain" description="EF-hand" evidence="4">
    <location>
        <begin position="263"/>
        <end position="298"/>
    </location>
</feature>
<evidence type="ECO:0000256" key="2">
    <source>
        <dbReference type="ARBA" id="ARBA00022837"/>
    </source>
</evidence>
<dbReference type="CDD" id="cd00144">
    <property type="entry name" value="MPP_PPP_family"/>
    <property type="match status" value="1"/>
</dbReference>
<dbReference type="PROSITE" id="PS00018">
    <property type="entry name" value="EF_HAND_1"/>
    <property type="match status" value="1"/>
</dbReference>
<reference evidence="5" key="1">
    <citation type="submission" date="2022-12" db="EMBL/GenBank/DDBJ databases">
        <title>Genome assemblies of Blomia tropicalis.</title>
        <authorList>
            <person name="Cui Y."/>
        </authorList>
    </citation>
    <scope>NUCLEOTIDE SEQUENCE</scope>
    <source>
        <tissue evidence="5">Adult mites</tissue>
    </source>
</reference>
<accession>A0A9Q0M1R1</accession>
<dbReference type="PANTHER" id="PTHR11668:SF496">
    <property type="entry name" value="SERINE_THREONINE-PROTEIN PHOSPHATASE"/>
    <property type="match status" value="1"/>
</dbReference>
<dbReference type="GO" id="GO:0005634">
    <property type="term" value="C:nucleus"/>
    <property type="evidence" value="ECO:0007669"/>
    <property type="project" value="TreeGrafter"/>
</dbReference>
<dbReference type="InterPro" id="IPR011992">
    <property type="entry name" value="EF-hand-dom_pair"/>
</dbReference>
<feature type="domain" description="EF-hand" evidence="4">
    <location>
        <begin position="305"/>
        <end position="336"/>
    </location>
</feature>
<sequence>MSKFKSVSSSNRSRSVQSLSKKISDITGEPAFERLRPEGNLHTTSSKTDCVAFIIHCTAHDRILISRQEKAIWIPFTHLPPNRSWKECALLGFCLVISGSSEKFDQLKDNPPCKRFTSMQVLRVQLPQTRKFLTRLIYYIELKPNTNKFQCCQPITPRLEWWPLKTIQDGEIDQLWGPELVVYCNLISPRIPNRISEYSLEEAFHFVPRDPPRNLEEDMLKSLHITEKVVERLYAEFLEHCFPSMNLTYNSFKVYMSNHQFENNESRQLGLFRAFNYNSNGYLTFHEFLMGLACMEPNVQHGEYRARFIFRYYDVDRSDSLSESELRRLIVDLCPTSDAVEQRFKEAMETMCTDGRREVKLADFINALGTLRFRGTSVLCRSTKSIFAQISQLMALKSMHQTGSSKQLLSTVLNKHNNQGVCPTCVQKKYNLASHMMTFDINGNSIGKPLFPIRKTDDNNRSAPQYSLECVFNPKSPANLVLQLIRQFNSVKRAGYRPLGLMQDQKEMLWSLLTVLHTEIDALLDAEEKCQRIYSPCYVMGDIHGNLEDLLSLEKALWKVLPCVGSNYLFLGDYVDRGHWGFECALYLIAFKILCPNKVTLLRGNHEVRTLQTHYTYQRECRSKYGEEFGLKLWELTNRIFDKLPVCALIDDTIFAAHGGIPRSTRDIEQIVKVKRELRDPEHESSIAWEILWSDPCHMQTFFEAADLTNQNANLLNGFVRNIKRGTAYLFNEDGANNFLRHSGLTHIIRAHEVPPAGFAFHFGNKCVTIFSCSHYCGNDNESACILIDNQRLRVIQLDTVNNASATDY</sequence>
<dbReference type="InterPro" id="IPR050341">
    <property type="entry name" value="PP1_catalytic_subunit"/>
</dbReference>
<organism evidence="5 6">
    <name type="scientific">Blomia tropicalis</name>
    <name type="common">Mite</name>
    <dbReference type="NCBI Taxonomy" id="40697"/>
    <lineage>
        <taxon>Eukaryota</taxon>
        <taxon>Metazoa</taxon>
        <taxon>Ecdysozoa</taxon>
        <taxon>Arthropoda</taxon>
        <taxon>Chelicerata</taxon>
        <taxon>Arachnida</taxon>
        <taxon>Acari</taxon>
        <taxon>Acariformes</taxon>
        <taxon>Sarcoptiformes</taxon>
        <taxon>Astigmata</taxon>
        <taxon>Glycyphagoidea</taxon>
        <taxon>Echimyopodidae</taxon>
        <taxon>Blomia</taxon>
    </lineage>
</organism>
<dbReference type="OMA" id="WNAINEC"/>
<keyword evidence="3" id="KW-0378">Hydrolase</keyword>
<gene>
    <name evidence="5" type="ORF">RDWZM_008658</name>
</gene>
<dbReference type="InterPro" id="IPR029052">
    <property type="entry name" value="Metallo-depent_PP-like"/>
</dbReference>
<dbReference type="PROSITE" id="PS50222">
    <property type="entry name" value="EF_HAND_2"/>
    <property type="match status" value="2"/>
</dbReference>
<dbReference type="AlphaFoldDB" id="A0A9Q0M1R1"/>
<evidence type="ECO:0000259" key="4">
    <source>
        <dbReference type="PROSITE" id="PS50222"/>
    </source>
</evidence>
<protein>
    <recommendedName>
        <fullName evidence="3">Serine/threonine-protein phosphatase</fullName>
        <ecNumber evidence="3">3.1.3.16</ecNumber>
    </recommendedName>
</protein>
<dbReference type="PRINTS" id="PR00114">
    <property type="entry name" value="STPHPHTASE"/>
</dbReference>
<dbReference type="GO" id="GO:0005509">
    <property type="term" value="F:calcium ion binding"/>
    <property type="evidence" value="ECO:0007669"/>
    <property type="project" value="InterPro"/>
</dbReference>
<comment type="similarity">
    <text evidence="1 3">Belongs to the PPP phosphatase family.</text>
</comment>